<keyword evidence="2" id="KW-1185">Reference proteome</keyword>
<evidence type="ECO:0000313" key="2">
    <source>
        <dbReference type="Proteomes" id="UP000051952"/>
    </source>
</evidence>
<dbReference type="AlphaFoldDB" id="A0A0S4J6G9"/>
<organism evidence="1 2">
    <name type="scientific">Bodo saltans</name>
    <name type="common">Flagellated protozoan</name>
    <dbReference type="NCBI Taxonomy" id="75058"/>
    <lineage>
        <taxon>Eukaryota</taxon>
        <taxon>Discoba</taxon>
        <taxon>Euglenozoa</taxon>
        <taxon>Kinetoplastea</taxon>
        <taxon>Metakinetoplastina</taxon>
        <taxon>Eubodonida</taxon>
        <taxon>Bodonidae</taxon>
        <taxon>Bodo</taxon>
    </lineage>
</organism>
<evidence type="ECO:0000313" key="1">
    <source>
        <dbReference type="EMBL" id="CUG42603.1"/>
    </source>
</evidence>
<reference evidence="2" key="1">
    <citation type="submission" date="2015-09" db="EMBL/GenBank/DDBJ databases">
        <authorList>
            <consortium name="Pathogen Informatics"/>
        </authorList>
    </citation>
    <scope>NUCLEOTIDE SEQUENCE [LARGE SCALE GENOMIC DNA]</scope>
    <source>
        <strain evidence="2">Lake Konstanz</strain>
    </source>
</reference>
<dbReference type="VEuPathDB" id="TriTrypDB:BSAL_79205c"/>
<evidence type="ECO:0008006" key="3">
    <source>
        <dbReference type="Google" id="ProtNLM"/>
    </source>
</evidence>
<name>A0A0S4J6G9_BODSA</name>
<dbReference type="Proteomes" id="UP000051952">
    <property type="component" value="Unassembled WGS sequence"/>
</dbReference>
<protein>
    <recommendedName>
        <fullName evidence="3">Ubiquitin-like protease family profile domain-containing protein</fullName>
    </recommendedName>
</protein>
<proteinExistence type="predicted"/>
<sequence>MNRKQIIESPLSSIQISKYFDGRPNIVTLQETNNYTDFEQLFKGQDHCVLFTSTVNKDVGHWQLYKKVGDILYFFDSYGYKPPEMLRLVQQQGNSFGQTDNLFKLLGESSYYKNKKVYYNNVQYQAKQGDVQTCGRYISLVFILFYIMKKEGKQFDFREFKSMMDKGRQNYNTTYDSFVSMLIDDLEQRY</sequence>
<dbReference type="EMBL" id="CYKH01000804">
    <property type="protein sequence ID" value="CUG42603.1"/>
    <property type="molecule type" value="Genomic_DNA"/>
</dbReference>
<accession>A0A0S4J6G9</accession>
<gene>
    <name evidence="1" type="ORF">BSAL_79205c</name>
</gene>